<dbReference type="Proteomes" id="UP001286313">
    <property type="component" value="Unassembled WGS sequence"/>
</dbReference>
<comment type="caution">
    <text evidence="1">The sequence shown here is derived from an EMBL/GenBank/DDBJ whole genome shotgun (WGS) entry which is preliminary data.</text>
</comment>
<gene>
    <name evidence="1" type="ORF">Pcinc_027922</name>
</gene>
<organism evidence="1 2">
    <name type="scientific">Petrolisthes cinctipes</name>
    <name type="common">Flat porcelain crab</name>
    <dbReference type="NCBI Taxonomy" id="88211"/>
    <lineage>
        <taxon>Eukaryota</taxon>
        <taxon>Metazoa</taxon>
        <taxon>Ecdysozoa</taxon>
        <taxon>Arthropoda</taxon>
        <taxon>Crustacea</taxon>
        <taxon>Multicrustacea</taxon>
        <taxon>Malacostraca</taxon>
        <taxon>Eumalacostraca</taxon>
        <taxon>Eucarida</taxon>
        <taxon>Decapoda</taxon>
        <taxon>Pleocyemata</taxon>
        <taxon>Anomura</taxon>
        <taxon>Galatheoidea</taxon>
        <taxon>Porcellanidae</taxon>
        <taxon>Petrolisthes</taxon>
    </lineage>
</organism>
<evidence type="ECO:0000313" key="1">
    <source>
        <dbReference type="EMBL" id="KAK3866537.1"/>
    </source>
</evidence>
<evidence type="ECO:0000313" key="2">
    <source>
        <dbReference type="Proteomes" id="UP001286313"/>
    </source>
</evidence>
<keyword evidence="2" id="KW-1185">Reference proteome</keyword>
<sequence>MGLVLMEKWPYDTQANPHLPDARATKSEGLKINSQYAGNVSTQPSTRIVLANQRWRTEKWAELKSGPQNET</sequence>
<dbReference type="EMBL" id="JAWQEG010003379">
    <property type="protein sequence ID" value="KAK3866537.1"/>
    <property type="molecule type" value="Genomic_DNA"/>
</dbReference>
<name>A0AAE1F438_PETCI</name>
<accession>A0AAE1F438</accession>
<protein>
    <submittedName>
        <fullName evidence="1">Uncharacterized protein</fullName>
    </submittedName>
</protein>
<reference evidence="1" key="1">
    <citation type="submission" date="2023-10" db="EMBL/GenBank/DDBJ databases">
        <title>Genome assemblies of two species of porcelain crab, Petrolisthes cinctipes and Petrolisthes manimaculis (Anomura: Porcellanidae).</title>
        <authorList>
            <person name="Angst P."/>
        </authorList>
    </citation>
    <scope>NUCLEOTIDE SEQUENCE</scope>
    <source>
        <strain evidence="1">PB745_01</strain>
        <tissue evidence="1">Gill</tissue>
    </source>
</reference>
<proteinExistence type="predicted"/>
<dbReference type="AlphaFoldDB" id="A0AAE1F438"/>